<organism evidence="4 5">
    <name type="scientific">Agaribacillus aureus</name>
    <dbReference type="NCBI Taxonomy" id="3051825"/>
    <lineage>
        <taxon>Bacteria</taxon>
        <taxon>Pseudomonadati</taxon>
        <taxon>Bacteroidota</taxon>
        <taxon>Cytophagia</taxon>
        <taxon>Cytophagales</taxon>
        <taxon>Splendidivirgaceae</taxon>
        <taxon>Agaribacillus</taxon>
    </lineage>
</organism>
<protein>
    <recommendedName>
        <fullName evidence="3">GTP cyclohydrolase 1 type 2 homolog</fullName>
    </recommendedName>
</protein>
<keyword evidence="2 3" id="KW-0479">Metal-binding</keyword>
<evidence type="ECO:0000313" key="4">
    <source>
        <dbReference type="EMBL" id="MDN5211549.1"/>
    </source>
</evidence>
<evidence type="ECO:0000256" key="3">
    <source>
        <dbReference type="PIRNR" id="PIRNR037489"/>
    </source>
</evidence>
<comment type="similarity">
    <text evidence="1 3">Belongs to the GTP cyclohydrolase I type 2/NIF3 family.</text>
</comment>
<dbReference type="InterPro" id="IPR036069">
    <property type="entry name" value="DUF34/NIF3_sf"/>
</dbReference>
<dbReference type="PANTHER" id="PTHR13799:SF14">
    <property type="entry name" value="GTP CYCLOHYDROLASE 1 TYPE 2 HOMOLOG"/>
    <property type="match status" value="1"/>
</dbReference>
<gene>
    <name evidence="4" type="ORF">QQ020_05790</name>
</gene>
<dbReference type="Gene3D" id="3.40.1390.30">
    <property type="entry name" value="NIF3 (NGG1p interacting factor 3)-like"/>
    <property type="match status" value="1"/>
</dbReference>
<dbReference type="Gene3D" id="3.30.70.120">
    <property type="match status" value="1"/>
</dbReference>
<dbReference type="Pfam" id="PF01784">
    <property type="entry name" value="DUF34_NIF3"/>
    <property type="match status" value="1"/>
</dbReference>
<evidence type="ECO:0000313" key="5">
    <source>
        <dbReference type="Proteomes" id="UP001172083"/>
    </source>
</evidence>
<dbReference type="SUPFAM" id="SSF102705">
    <property type="entry name" value="NIF3 (NGG1p interacting factor 3)-like"/>
    <property type="match status" value="1"/>
</dbReference>
<evidence type="ECO:0000256" key="2">
    <source>
        <dbReference type="ARBA" id="ARBA00022723"/>
    </source>
</evidence>
<evidence type="ECO:0000256" key="1">
    <source>
        <dbReference type="ARBA" id="ARBA00006964"/>
    </source>
</evidence>
<dbReference type="EMBL" id="JAUJEB010000001">
    <property type="protein sequence ID" value="MDN5211549.1"/>
    <property type="molecule type" value="Genomic_DNA"/>
</dbReference>
<dbReference type="PANTHER" id="PTHR13799">
    <property type="entry name" value="NGG1 INTERACTING FACTOR 3"/>
    <property type="match status" value="1"/>
</dbReference>
<comment type="caution">
    <text evidence="4">The sequence shown here is derived from an EMBL/GenBank/DDBJ whole genome shotgun (WGS) entry which is preliminary data.</text>
</comment>
<dbReference type="Proteomes" id="UP001172083">
    <property type="component" value="Unassembled WGS sequence"/>
</dbReference>
<accession>A0ABT8L1D0</accession>
<sequence>MTKIKDIINYLETIAPLGYQENYDNAGLITGDKSKAVTGILLCLDALENVIEEAIQKNCNLVIAHHPIVFKGLKKINGNNYVERSIIKAIKNDIAIYASHTNLDNVLLGVNRKIAEKIGLTDLKILAPKSSTLQKLVTFVPEKNTGEVLTALHQAGAGQIGNYQNCSFRVAGTGTFEPNEAANPHIGKNNQLEEVSENRIEVIFPARLGAAIVQALKTAHPYEEVAYYLQNIENENQEVGAGMIGNLETPMAAQDFMDFLKDRMQLSCIRHTEITDKKIARVAVCGGAGSFLLPKALKAGADAYVSADFKYHEFFDAENKLVIMDIGHYESEVFTKELIYEILSKKFTNIAVNFTEQVTNPISYY</sequence>
<proteinExistence type="inferred from homology"/>
<dbReference type="InterPro" id="IPR015867">
    <property type="entry name" value="N-reg_PII/ATP_PRibTrfase_C"/>
</dbReference>
<dbReference type="InterPro" id="IPR002678">
    <property type="entry name" value="DUF34/NIF3"/>
</dbReference>
<dbReference type="NCBIfam" id="TIGR00486">
    <property type="entry name" value="YbgI_SA1388"/>
    <property type="match status" value="1"/>
</dbReference>
<dbReference type="InterPro" id="IPR017221">
    <property type="entry name" value="DUF34/NIF3_bac"/>
</dbReference>
<name>A0ABT8L1D0_9BACT</name>
<dbReference type="PIRSF" id="PIRSF037489">
    <property type="entry name" value="UCP037489_NIF3_YqfO"/>
    <property type="match status" value="1"/>
</dbReference>
<dbReference type="RefSeq" id="WP_346756881.1">
    <property type="nucleotide sequence ID" value="NZ_JAUJEB010000001.1"/>
</dbReference>
<reference evidence="4" key="1">
    <citation type="submission" date="2023-06" db="EMBL/GenBank/DDBJ databases">
        <title>Genomic of Agaribacillus aureum.</title>
        <authorList>
            <person name="Wang G."/>
        </authorList>
    </citation>
    <scope>NUCLEOTIDE SEQUENCE</scope>
    <source>
        <strain evidence="4">BMA12</strain>
    </source>
</reference>
<keyword evidence="5" id="KW-1185">Reference proteome</keyword>